<reference evidence="1 2" key="1">
    <citation type="submission" date="2015-07" db="EMBL/GenBank/DDBJ databases">
        <title>High-quality genome of monoxenous trypanosomatid Leptomonas pyrrhocoris.</title>
        <authorList>
            <person name="Flegontov P."/>
            <person name="Butenko A."/>
            <person name="Firsov S."/>
            <person name="Vlcek C."/>
            <person name="Logacheva M.D."/>
            <person name="Field M."/>
            <person name="Filatov D."/>
            <person name="Flegontova O."/>
            <person name="Gerasimov E."/>
            <person name="Jackson A.P."/>
            <person name="Kelly S."/>
            <person name="Opperdoes F."/>
            <person name="O'Reilly A."/>
            <person name="Votypka J."/>
            <person name="Yurchenko V."/>
            <person name="Lukes J."/>
        </authorList>
    </citation>
    <scope>NUCLEOTIDE SEQUENCE [LARGE SCALE GENOMIC DNA]</scope>
    <source>
        <strain evidence="1">H10</strain>
    </source>
</reference>
<dbReference type="Proteomes" id="UP000037923">
    <property type="component" value="Unassembled WGS sequence"/>
</dbReference>
<keyword evidence="2" id="KW-1185">Reference proteome</keyword>
<dbReference type="RefSeq" id="XP_015657063.1">
    <property type="nucleotide sequence ID" value="XM_015804489.1"/>
</dbReference>
<gene>
    <name evidence="1" type="ORF">ABB37_06224</name>
</gene>
<proteinExistence type="predicted"/>
<dbReference type="EMBL" id="LGTL01000013">
    <property type="protein sequence ID" value="KPA78624.1"/>
    <property type="molecule type" value="Genomic_DNA"/>
</dbReference>
<dbReference type="AlphaFoldDB" id="A0A0N0VEK3"/>
<dbReference type="VEuPathDB" id="TriTrypDB:LpyrH10_13_1690"/>
<name>A0A0N0VEK3_LEPPY</name>
<dbReference type="GeneID" id="26906513"/>
<organism evidence="1 2">
    <name type="scientific">Leptomonas pyrrhocoris</name>
    <name type="common">Firebug parasite</name>
    <dbReference type="NCBI Taxonomy" id="157538"/>
    <lineage>
        <taxon>Eukaryota</taxon>
        <taxon>Discoba</taxon>
        <taxon>Euglenozoa</taxon>
        <taxon>Kinetoplastea</taxon>
        <taxon>Metakinetoplastina</taxon>
        <taxon>Trypanosomatida</taxon>
        <taxon>Trypanosomatidae</taxon>
        <taxon>Leishmaniinae</taxon>
        <taxon>Leptomonas</taxon>
    </lineage>
</organism>
<evidence type="ECO:0000313" key="2">
    <source>
        <dbReference type="Proteomes" id="UP000037923"/>
    </source>
</evidence>
<protein>
    <submittedName>
        <fullName evidence="1">Uncharacterized protein</fullName>
    </submittedName>
</protein>
<accession>A0A0N0VEK3</accession>
<comment type="caution">
    <text evidence="1">The sequence shown here is derived from an EMBL/GenBank/DDBJ whole genome shotgun (WGS) entry which is preliminary data.</text>
</comment>
<evidence type="ECO:0000313" key="1">
    <source>
        <dbReference type="EMBL" id="KPA78624.1"/>
    </source>
</evidence>
<sequence length="137" mass="15925">MSDVLFFLSFDLELWRGLLQRLLYVGGTENDRRRYRLLLFCCSLKAASHGESKTQKKSVSQNNNRTLALLFAWMERRKHEGCGCCCSHEPSAGLYCTLTYLLQKKKEEAFWPTHVVVNLANVFFFPLLLSKAERQQQ</sequence>